<dbReference type="STRING" id="75913.A0A0K0FSU5"/>
<reference evidence="2" key="2">
    <citation type="submission" date="2015-08" db="UniProtKB">
        <authorList>
            <consortium name="WormBaseParasite"/>
        </authorList>
    </citation>
    <scope>IDENTIFICATION</scope>
</reference>
<dbReference type="Proteomes" id="UP000035680">
    <property type="component" value="Unassembled WGS sequence"/>
</dbReference>
<keyword evidence="1" id="KW-1185">Reference proteome</keyword>
<reference evidence="1" key="1">
    <citation type="submission" date="2014-07" db="EMBL/GenBank/DDBJ databases">
        <authorList>
            <person name="Martin A.A"/>
            <person name="De Silva N."/>
        </authorList>
    </citation>
    <scope>NUCLEOTIDE SEQUENCE</scope>
</reference>
<evidence type="ECO:0000313" key="1">
    <source>
        <dbReference type="Proteomes" id="UP000035680"/>
    </source>
</evidence>
<protein>
    <submittedName>
        <fullName evidence="2">CCHC-type domain-containing protein</fullName>
    </submittedName>
</protein>
<organism evidence="1 2">
    <name type="scientific">Strongyloides venezuelensis</name>
    <name type="common">Threadworm</name>
    <dbReference type="NCBI Taxonomy" id="75913"/>
    <lineage>
        <taxon>Eukaryota</taxon>
        <taxon>Metazoa</taxon>
        <taxon>Ecdysozoa</taxon>
        <taxon>Nematoda</taxon>
        <taxon>Chromadorea</taxon>
        <taxon>Rhabditida</taxon>
        <taxon>Tylenchina</taxon>
        <taxon>Panagrolaimomorpha</taxon>
        <taxon>Strongyloidoidea</taxon>
        <taxon>Strongyloididae</taxon>
        <taxon>Strongyloides</taxon>
    </lineage>
</organism>
<dbReference type="AlphaFoldDB" id="A0A0K0FSU5"/>
<sequence length="156" mass="18082">MAFTDAMEAVSSQARKLNKDFINKENLKIIIVLMSSNLAQKLKDKYLTELCTEDSKLESLTDLDKLVKMETKSKAKYNQKVSILSTSKMENHKWRRKERFNKNEKCTKCSRRGHTNTSCAAKTKIIPIHVLSTVSENKIFDYLLCILFLMKLKLLM</sequence>
<dbReference type="WBParaSite" id="SVE_1420300.1">
    <property type="protein sequence ID" value="SVE_1420300.1"/>
    <property type="gene ID" value="SVE_1420300"/>
</dbReference>
<evidence type="ECO:0000313" key="2">
    <source>
        <dbReference type="WBParaSite" id="SVE_1420300.1"/>
    </source>
</evidence>
<name>A0A0K0FSU5_STRVS</name>
<proteinExistence type="predicted"/>
<accession>A0A0K0FSU5</accession>